<evidence type="ECO:0000313" key="2">
    <source>
        <dbReference type="EMBL" id="CAA9410405.1"/>
    </source>
</evidence>
<protein>
    <submittedName>
        <fullName evidence="2">Formate--tetrahydrofolate ligase</fullName>
        <ecNumber evidence="2">6.3.4.3</ecNumber>
    </submittedName>
</protein>
<dbReference type="EC" id="6.3.4.3" evidence="2"/>
<accession>A0A6J4PC16</accession>
<evidence type="ECO:0000256" key="1">
    <source>
        <dbReference type="SAM" id="MobiDB-lite"/>
    </source>
</evidence>
<feature type="compositionally biased region" description="Basic and acidic residues" evidence="1">
    <location>
        <begin position="8"/>
        <end position="19"/>
    </location>
</feature>
<organism evidence="2">
    <name type="scientific">uncultured Rubrobacteraceae bacterium</name>
    <dbReference type="NCBI Taxonomy" id="349277"/>
    <lineage>
        <taxon>Bacteria</taxon>
        <taxon>Bacillati</taxon>
        <taxon>Actinomycetota</taxon>
        <taxon>Rubrobacteria</taxon>
        <taxon>Rubrobacterales</taxon>
        <taxon>Rubrobacteraceae</taxon>
        <taxon>environmental samples</taxon>
    </lineage>
</organism>
<reference evidence="2" key="1">
    <citation type="submission" date="2020-02" db="EMBL/GenBank/DDBJ databases">
        <authorList>
            <person name="Meier V. D."/>
        </authorList>
    </citation>
    <scope>NUCLEOTIDE SEQUENCE</scope>
    <source>
        <strain evidence="2">AVDCRST_MAG01</strain>
    </source>
</reference>
<feature type="non-terminal residue" evidence="2">
    <location>
        <position position="39"/>
    </location>
</feature>
<dbReference type="EMBL" id="CADCUW010000231">
    <property type="protein sequence ID" value="CAA9410405.1"/>
    <property type="molecule type" value="Genomic_DNA"/>
</dbReference>
<keyword evidence="2" id="KW-0436">Ligase</keyword>
<name>A0A6J4PC16_9ACTN</name>
<feature type="region of interest" description="Disordered" evidence="1">
    <location>
        <begin position="1"/>
        <end position="39"/>
    </location>
</feature>
<dbReference type="GO" id="GO:0004329">
    <property type="term" value="F:formate-tetrahydrofolate ligase activity"/>
    <property type="evidence" value="ECO:0007669"/>
    <property type="project" value="UniProtKB-EC"/>
</dbReference>
<gene>
    <name evidence="2" type="ORF">AVDCRST_MAG01-01-1576</name>
</gene>
<feature type="compositionally biased region" description="Basic residues" evidence="1">
    <location>
        <begin position="20"/>
        <end position="39"/>
    </location>
</feature>
<sequence>RRLYLPFVRRDEDHAGPERHTRRHAHRHRRERRGRGPLV</sequence>
<feature type="non-terminal residue" evidence="2">
    <location>
        <position position="1"/>
    </location>
</feature>
<proteinExistence type="predicted"/>
<dbReference type="AlphaFoldDB" id="A0A6J4PC16"/>